<reference evidence="2" key="1">
    <citation type="journal article" date="2019" name="Int. J. Syst. Evol. Microbiol.">
        <title>The Global Catalogue of Microorganisms (GCM) 10K type strain sequencing project: providing services to taxonomists for standard genome sequencing and annotation.</title>
        <authorList>
            <consortium name="The Broad Institute Genomics Platform"/>
            <consortium name="The Broad Institute Genome Sequencing Center for Infectious Disease"/>
            <person name="Wu L."/>
            <person name="Ma J."/>
        </authorList>
    </citation>
    <scope>NUCLEOTIDE SEQUENCE [LARGE SCALE GENOMIC DNA]</scope>
    <source>
        <strain evidence="2">KCTC 52644</strain>
    </source>
</reference>
<name>A0ABW5Z9S7_9FLAO</name>
<evidence type="ECO:0000313" key="1">
    <source>
        <dbReference type="EMBL" id="MFD2909035.1"/>
    </source>
</evidence>
<keyword evidence="2" id="KW-1185">Reference proteome</keyword>
<dbReference type="EMBL" id="JBHUOL010000017">
    <property type="protein sequence ID" value="MFD2909035.1"/>
    <property type="molecule type" value="Genomic_DNA"/>
</dbReference>
<proteinExistence type="predicted"/>
<gene>
    <name evidence="1" type="ORF">ACFSX9_09825</name>
</gene>
<feature type="non-terminal residue" evidence="1">
    <location>
        <position position="1"/>
    </location>
</feature>
<comment type="caution">
    <text evidence="1">The sequence shown here is derived from an EMBL/GenBank/DDBJ whole genome shotgun (WGS) entry which is preliminary data.</text>
</comment>
<protein>
    <submittedName>
        <fullName evidence="1">Uncharacterized protein</fullName>
    </submittedName>
</protein>
<dbReference type="Proteomes" id="UP001597549">
    <property type="component" value="Unassembled WGS sequence"/>
</dbReference>
<sequence>LTPAVSVTPGANVPLLDIATGIVSVPAQTPAGTYTIEYQICELLNPSNCDTAIVTVVVEAAVIVADNDDTSATPVNGLDGNTNLVNAYTNDTLNGVAVVVSEITGTILTPAVS</sequence>
<feature type="non-terminal residue" evidence="1">
    <location>
        <position position="113"/>
    </location>
</feature>
<evidence type="ECO:0000313" key="2">
    <source>
        <dbReference type="Proteomes" id="UP001597549"/>
    </source>
</evidence>
<organism evidence="1 2">
    <name type="scientific">Flavobacterium ardleyense</name>
    <dbReference type="NCBI Taxonomy" id="2038737"/>
    <lineage>
        <taxon>Bacteria</taxon>
        <taxon>Pseudomonadati</taxon>
        <taxon>Bacteroidota</taxon>
        <taxon>Flavobacteriia</taxon>
        <taxon>Flavobacteriales</taxon>
        <taxon>Flavobacteriaceae</taxon>
        <taxon>Flavobacterium</taxon>
    </lineage>
</organism>
<accession>A0ABW5Z9S7</accession>